<organism evidence="8 9">
    <name type="scientific">Denitrobaculum tricleocarpae</name>
    <dbReference type="NCBI Taxonomy" id="2591009"/>
    <lineage>
        <taxon>Bacteria</taxon>
        <taxon>Pseudomonadati</taxon>
        <taxon>Pseudomonadota</taxon>
        <taxon>Alphaproteobacteria</taxon>
        <taxon>Rhodospirillales</taxon>
        <taxon>Rhodospirillaceae</taxon>
        <taxon>Denitrobaculum</taxon>
    </lineage>
</organism>
<keyword evidence="5 6" id="KW-0472">Membrane</keyword>
<dbReference type="AlphaFoldDB" id="A0A545SYN6"/>
<evidence type="ECO:0000313" key="8">
    <source>
        <dbReference type="EMBL" id="TQV70082.1"/>
    </source>
</evidence>
<dbReference type="RefSeq" id="WP_142899847.1">
    <property type="nucleotide sequence ID" value="NZ_ML660070.1"/>
</dbReference>
<comment type="caution">
    <text evidence="8">The sequence shown here is derived from an EMBL/GenBank/DDBJ whole genome shotgun (WGS) entry which is preliminary data.</text>
</comment>
<protein>
    <recommendedName>
        <fullName evidence="7">Cardiolipin synthase N-terminal domain-containing protein</fullName>
    </recommendedName>
</protein>
<evidence type="ECO:0000259" key="7">
    <source>
        <dbReference type="Pfam" id="PF13396"/>
    </source>
</evidence>
<comment type="subcellular location">
    <subcellularLocation>
        <location evidence="1">Cell membrane</location>
        <topology evidence="1">Multi-pass membrane protein</topology>
    </subcellularLocation>
</comment>
<dbReference type="InterPro" id="IPR027379">
    <property type="entry name" value="CLS_N"/>
</dbReference>
<proteinExistence type="predicted"/>
<name>A0A545SYN6_9PROT</name>
<gene>
    <name evidence="8" type="ORF">FKG95_28380</name>
</gene>
<sequence length="65" mass="6682">MGIEVGGILGIIILALDIWAIINIFGSGASTGSKVLWILLVLLLPVVGLIIWFLAGPRGSAAAKV</sequence>
<feature type="transmembrane region" description="Helical" evidence="6">
    <location>
        <begin position="35"/>
        <end position="55"/>
    </location>
</feature>
<keyword evidence="4 6" id="KW-1133">Transmembrane helix</keyword>
<evidence type="ECO:0000256" key="2">
    <source>
        <dbReference type="ARBA" id="ARBA00022475"/>
    </source>
</evidence>
<keyword evidence="9" id="KW-1185">Reference proteome</keyword>
<keyword evidence="3 6" id="KW-0812">Transmembrane</keyword>
<evidence type="ECO:0000256" key="3">
    <source>
        <dbReference type="ARBA" id="ARBA00022692"/>
    </source>
</evidence>
<keyword evidence="2" id="KW-1003">Cell membrane</keyword>
<evidence type="ECO:0000256" key="1">
    <source>
        <dbReference type="ARBA" id="ARBA00004651"/>
    </source>
</evidence>
<evidence type="ECO:0000313" key="9">
    <source>
        <dbReference type="Proteomes" id="UP000315252"/>
    </source>
</evidence>
<reference evidence="8 9" key="1">
    <citation type="submission" date="2019-06" db="EMBL/GenBank/DDBJ databases">
        <title>Whole genome sequence for Rhodospirillaceae sp. R148.</title>
        <authorList>
            <person name="Wang G."/>
        </authorList>
    </citation>
    <scope>NUCLEOTIDE SEQUENCE [LARGE SCALE GENOMIC DNA]</scope>
    <source>
        <strain evidence="8 9">R148</strain>
    </source>
</reference>
<evidence type="ECO:0000256" key="4">
    <source>
        <dbReference type="ARBA" id="ARBA00022989"/>
    </source>
</evidence>
<feature type="transmembrane region" description="Helical" evidence="6">
    <location>
        <begin position="7"/>
        <end position="29"/>
    </location>
</feature>
<dbReference type="Proteomes" id="UP000315252">
    <property type="component" value="Unassembled WGS sequence"/>
</dbReference>
<dbReference type="EMBL" id="VHSH01000019">
    <property type="protein sequence ID" value="TQV70082.1"/>
    <property type="molecule type" value="Genomic_DNA"/>
</dbReference>
<evidence type="ECO:0000256" key="6">
    <source>
        <dbReference type="SAM" id="Phobius"/>
    </source>
</evidence>
<accession>A0A545SYN6</accession>
<dbReference type="GO" id="GO:0005886">
    <property type="term" value="C:plasma membrane"/>
    <property type="evidence" value="ECO:0007669"/>
    <property type="project" value="UniProtKB-SubCell"/>
</dbReference>
<dbReference type="Pfam" id="PF13396">
    <property type="entry name" value="PLDc_N"/>
    <property type="match status" value="1"/>
</dbReference>
<evidence type="ECO:0000256" key="5">
    <source>
        <dbReference type="ARBA" id="ARBA00023136"/>
    </source>
</evidence>
<feature type="domain" description="Cardiolipin synthase N-terminal" evidence="7">
    <location>
        <begin position="15"/>
        <end position="57"/>
    </location>
</feature>